<name>A0AAW3JRW4_9FIRM</name>
<comment type="caution">
    <text evidence="2">The sequence shown here is derived from an EMBL/GenBank/DDBJ whole genome shotgun (WGS) entry which is preliminary data.</text>
</comment>
<keyword evidence="3" id="KW-1185">Reference proteome</keyword>
<reference evidence="2 3" key="1">
    <citation type="submission" date="2015-10" db="EMBL/GenBank/DDBJ databases">
        <title>Butyribacter intestini gen. nov., sp. nov., a butyric acid-producing bacterium of the family Lachnospiraceae isolated from the human faeces.</title>
        <authorList>
            <person name="Zou Y."/>
            <person name="Xue W."/>
            <person name="Luo G."/>
            <person name="Lv M."/>
        </authorList>
    </citation>
    <scope>NUCLEOTIDE SEQUENCE [LARGE SCALE GENOMIC DNA]</scope>
    <source>
        <strain evidence="2 3">TF01-11</strain>
    </source>
</reference>
<dbReference type="EMBL" id="LLKB01000005">
    <property type="protein sequence ID" value="KQC85477.1"/>
    <property type="molecule type" value="Genomic_DNA"/>
</dbReference>
<dbReference type="AlphaFoldDB" id="A0AAW3JRW4"/>
<evidence type="ECO:0000313" key="3">
    <source>
        <dbReference type="Proteomes" id="UP000050833"/>
    </source>
</evidence>
<dbReference type="PROSITE" id="PS50801">
    <property type="entry name" value="STAS"/>
    <property type="match status" value="1"/>
</dbReference>
<dbReference type="InterPro" id="IPR036513">
    <property type="entry name" value="STAS_dom_sf"/>
</dbReference>
<protein>
    <recommendedName>
        <fullName evidence="1">STAS domain-containing protein</fullName>
    </recommendedName>
</protein>
<feature type="domain" description="STAS" evidence="1">
    <location>
        <begin position="1"/>
        <end position="116"/>
    </location>
</feature>
<sequence length="306" mass="35584">MDRKKIISEFDEIFVFERNIQNDIKSYESFIDLYNIINLKESKRILLDFTKVSFISANLLSILGACVDNKIAKNKERISLLNLNAKIKRIMQKNGFNRYFTWEDIDDTYNSTVDYKVFKANTEQLVEFEKYLQLNIFSRKELPIMDEAFKTEIIDNFLEIFNNVIDHAHSENVYACGQYFPRSANLTFTIVDIGKTINENVVEYFRNSEKEFNENSLKWAIKLGNSTKVNSAPGGLGLGVILEFLRSNNGSFDLLSDNEFYSLNRKNERFTVLNKKFPGTIVTVTINLSDNSIYLLDSKKENIIFF</sequence>
<gene>
    <name evidence="2" type="ORF">APZ18_12425</name>
</gene>
<dbReference type="RefSeq" id="WP_022014629.1">
    <property type="nucleotide sequence ID" value="NZ_DBGBRS010000159.1"/>
</dbReference>
<evidence type="ECO:0000259" key="1">
    <source>
        <dbReference type="PROSITE" id="PS50801"/>
    </source>
</evidence>
<dbReference type="InterPro" id="IPR002645">
    <property type="entry name" value="STAS_dom"/>
</dbReference>
<dbReference type="SUPFAM" id="SSF52091">
    <property type="entry name" value="SpoIIaa-like"/>
    <property type="match status" value="1"/>
</dbReference>
<dbReference type="Gene3D" id="3.30.750.24">
    <property type="entry name" value="STAS domain"/>
    <property type="match status" value="1"/>
</dbReference>
<evidence type="ECO:0000313" key="2">
    <source>
        <dbReference type="EMBL" id="KQC85477.1"/>
    </source>
</evidence>
<proteinExistence type="predicted"/>
<dbReference type="Proteomes" id="UP000050833">
    <property type="component" value="Unassembled WGS sequence"/>
</dbReference>
<accession>A0AAW3JRW4</accession>
<organism evidence="2 3">
    <name type="scientific">Butyribacter intestini</name>
    <dbReference type="NCBI Taxonomy" id="1703332"/>
    <lineage>
        <taxon>Bacteria</taxon>
        <taxon>Bacillati</taxon>
        <taxon>Bacillota</taxon>
        <taxon>Clostridia</taxon>
        <taxon>Lachnospirales</taxon>
        <taxon>Lachnospiraceae</taxon>
        <taxon>Butyribacter</taxon>
    </lineage>
</organism>